<comment type="caution">
    <text evidence="2">The sequence shown here is derived from an EMBL/GenBank/DDBJ whole genome shotgun (WGS) entry which is preliminary data.</text>
</comment>
<organism evidence="2 3">
    <name type="scientific">Rufibacter quisquiliarum</name>
    <dbReference type="NCBI Taxonomy" id="1549639"/>
    <lineage>
        <taxon>Bacteria</taxon>
        <taxon>Pseudomonadati</taxon>
        <taxon>Bacteroidota</taxon>
        <taxon>Cytophagia</taxon>
        <taxon>Cytophagales</taxon>
        <taxon>Hymenobacteraceae</taxon>
        <taxon>Rufibacter</taxon>
    </lineage>
</organism>
<evidence type="ECO:0000313" key="3">
    <source>
        <dbReference type="Proteomes" id="UP000563094"/>
    </source>
</evidence>
<reference evidence="2 3" key="1">
    <citation type="submission" date="2020-08" db="EMBL/GenBank/DDBJ databases">
        <title>Genomic Encyclopedia of Type Strains, Phase IV (KMG-IV): sequencing the most valuable type-strain genomes for metagenomic binning, comparative biology and taxonomic classification.</title>
        <authorList>
            <person name="Goeker M."/>
        </authorList>
    </citation>
    <scope>NUCLEOTIDE SEQUENCE [LARGE SCALE GENOMIC DNA]</scope>
    <source>
        <strain evidence="2 3">DSM 29854</strain>
    </source>
</reference>
<name>A0A839GM07_9BACT</name>
<keyword evidence="3" id="KW-1185">Reference proteome</keyword>
<protein>
    <submittedName>
        <fullName evidence="2">Chaperonin GroEL (HSP60 family)</fullName>
    </submittedName>
</protein>
<evidence type="ECO:0000256" key="1">
    <source>
        <dbReference type="SAM" id="SignalP"/>
    </source>
</evidence>
<proteinExistence type="predicted"/>
<evidence type="ECO:0000313" key="2">
    <source>
        <dbReference type="EMBL" id="MBA9079750.1"/>
    </source>
</evidence>
<dbReference type="RefSeq" id="WP_082893736.1">
    <property type="nucleotide sequence ID" value="NZ_JACJIQ010000029.1"/>
</dbReference>
<gene>
    <name evidence="2" type="ORF">FHS90_004490</name>
</gene>
<dbReference type="AlphaFoldDB" id="A0A839GM07"/>
<dbReference type="Proteomes" id="UP000563094">
    <property type="component" value="Unassembled WGS sequence"/>
</dbReference>
<feature type="signal peptide" evidence="1">
    <location>
        <begin position="1"/>
        <end position="21"/>
    </location>
</feature>
<keyword evidence="1" id="KW-0732">Signal</keyword>
<accession>A0A839GM07</accession>
<dbReference type="EMBL" id="JACJIQ010000029">
    <property type="protein sequence ID" value="MBA9079750.1"/>
    <property type="molecule type" value="Genomic_DNA"/>
</dbReference>
<sequence length="150" mass="18168">MKLKSCIYVLVFLFWGTLVQAQTRKDTDDRKDRLEKIENAKIAFITEKLSLTQEQAQRFWPLYNELDAKKQDLRKRSRTFREESLASLTDEQIREGLENRLVYRQRELDLDKEYMDRYLRVISPKQLALLHRSEREFTKLLLERLQTAKK</sequence>
<feature type="chain" id="PRO_5032502999" evidence="1">
    <location>
        <begin position="22"/>
        <end position="150"/>
    </location>
</feature>